<comment type="caution">
    <text evidence="2">The sequence shown here is derived from an EMBL/GenBank/DDBJ whole genome shotgun (WGS) entry which is preliminary data.</text>
</comment>
<feature type="signal peptide" evidence="1">
    <location>
        <begin position="1"/>
        <end position="20"/>
    </location>
</feature>
<dbReference type="AlphaFoldDB" id="A0A923SDP2"/>
<dbReference type="Proteomes" id="UP000608513">
    <property type="component" value="Unassembled WGS sequence"/>
</dbReference>
<dbReference type="EMBL" id="JACORT010000001">
    <property type="protein sequence ID" value="MBC5782112.1"/>
    <property type="molecule type" value="Genomic_DNA"/>
</dbReference>
<reference evidence="2" key="1">
    <citation type="submission" date="2020-08" db="EMBL/GenBank/DDBJ databases">
        <title>Ramlibacter sp. USB13 16S ribosomal RNA gene genome sequencing and assembly.</title>
        <authorList>
            <person name="Kang M."/>
        </authorList>
    </citation>
    <scope>NUCLEOTIDE SEQUENCE</scope>
    <source>
        <strain evidence="2">USB13</strain>
    </source>
</reference>
<keyword evidence="3" id="KW-1185">Reference proteome</keyword>
<dbReference type="RefSeq" id="WP_187074829.1">
    <property type="nucleotide sequence ID" value="NZ_JACORT010000001.1"/>
</dbReference>
<dbReference type="Pfam" id="PF13663">
    <property type="entry name" value="DUF4148"/>
    <property type="match status" value="1"/>
</dbReference>
<evidence type="ECO:0000313" key="2">
    <source>
        <dbReference type="EMBL" id="MBC5782112.1"/>
    </source>
</evidence>
<evidence type="ECO:0000256" key="1">
    <source>
        <dbReference type="SAM" id="SignalP"/>
    </source>
</evidence>
<proteinExistence type="predicted"/>
<keyword evidence="1" id="KW-0732">Signal</keyword>
<dbReference type="InterPro" id="IPR025421">
    <property type="entry name" value="DUF4148"/>
</dbReference>
<protein>
    <submittedName>
        <fullName evidence="2">DUF4148 domain-containing protein</fullName>
    </submittedName>
</protein>
<gene>
    <name evidence="2" type="ORF">H8N03_04090</name>
</gene>
<organism evidence="2 3">
    <name type="scientific">Ramlibacter cellulosilyticus</name>
    <dbReference type="NCBI Taxonomy" id="2764187"/>
    <lineage>
        <taxon>Bacteria</taxon>
        <taxon>Pseudomonadati</taxon>
        <taxon>Pseudomonadota</taxon>
        <taxon>Betaproteobacteria</taxon>
        <taxon>Burkholderiales</taxon>
        <taxon>Comamonadaceae</taxon>
        <taxon>Ramlibacter</taxon>
    </lineage>
</organism>
<feature type="chain" id="PRO_5037633028" evidence="1">
    <location>
        <begin position="21"/>
        <end position="122"/>
    </location>
</feature>
<sequence length="122" mass="12907">MKVSKIVLAALSLSALTAFADDMDASGQFAARVAAPATRTAVQAQLVEYRNAGVNPWSTSYNPLKSFRGEKTRAQVTNEYLASRNAVAAFTSEDSGSAYLASTKQAFDASRQLAGQPARSAQ</sequence>
<name>A0A923SDP2_9BURK</name>
<evidence type="ECO:0000313" key="3">
    <source>
        <dbReference type="Proteomes" id="UP000608513"/>
    </source>
</evidence>
<accession>A0A923SDP2</accession>